<dbReference type="SMART" id="SM00220">
    <property type="entry name" value="S_TKc"/>
    <property type="match status" value="1"/>
</dbReference>
<feature type="compositionally biased region" description="Basic and acidic residues" evidence="8">
    <location>
        <begin position="877"/>
        <end position="893"/>
    </location>
</feature>
<feature type="compositionally biased region" description="Basic residues" evidence="8">
    <location>
        <begin position="894"/>
        <end position="906"/>
    </location>
</feature>
<feature type="compositionally biased region" description="Polar residues" evidence="8">
    <location>
        <begin position="699"/>
        <end position="714"/>
    </location>
</feature>
<feature type="compositionally biased region" description="Polar residues" evidence="8">
    <location>
        <begin position="1055"/>
        <end position="1065"/>
    </location>
</feature>
<dbReference type="GO" id="GO:0005634">
    <property type="term" value="C:nucleus"/>
    <property type="evidence" value="ECO:0007669"/>
    <property type="project" value="TreeGrafter"/>
</dbReference>
<feature type="compositionally biased region" description="Polar residues" evidence="8">
    <location>
        <begin position="286"/>
        <end position="296"/>
    </location>
</feature>
<dbReference type="Gene3D" id="1.10.510.10">
    <property type="entry name" value="Transferase(Phosphotransferase) domain 1"/>
    <property type="match status" value="1"/>
</dbReference>
<feature type="region of interest" description="Disordered" evidence="8">
    <location>
        <begin position="210"/>
        <end position="374"/>
    </location>
</feature>
<dbReference type="InterPro" id="IPR000719">
    <property type="entry name" value="Prot_kinase_dom"/>
</dbReference>
<feature type="domain" description="Protein kinase" evidence="9">
    <location>
        <begin position="1318"/>
        <end position="1632"/>
    </location>
</feature>
<keyword evidence="1" id="KW-0723">Serine/threonine-protein kinase</keyword>
<feature type="compositionally biased region" description="Basic and acidic residues" evidence="8">
    <location>
        <begin position="250"/>
        <end position="259"/>
    </location>
</feature>
<feature type="compositionally biased region" description="Polar residues" evidence="8">
    <location>
        <begin position="1187"/>
        <end position="1196"/>
    </location>
</feature>
<name>A0A0X3NIQ5_SCHSO</name>
<feature type="compositionally biased region" description="Low complexity" evidence="8">
    <location>
        <begin position="845"/>
        <end position="867"/>
    </location>
</feature>
<dbReference type="InterPro" id="IPR051175">
    <property type="entry name" value="CLK_kinases"/>
</dbReference>
<evidence type="ECO:0000256" key="3">
    <source>
        <dbReference type="ARBA" id="ARBA00022741"/>
    </source>
</evidence>
<evidence type="ECO:0000256" key="8">
    <source>
        <dbReference type="SAM" id="MobiDB-lite"/>
    </source>
</evidence>
<feature type="compositionally biased region" description="Low complexity" evidence="8">
    <location>
        <begin position="1230"/>
        <end position="1242"/>
    </location>
</feature>
<feature type="region of interest" description="Disordered" evidence="8">
    <location>
        <begin position="1"/>
        <end position="104"/>
    </location>
</feature>
<protein>
    <submittedName>
        <fullName evidence="10">Dual specificity protein kinase CLK2</fullName>
    </submittedName>
</protein>
<dbReference type="InterPro" id="IPR017441">
    <property type="entry name" value="Protein_kinase_ATP_BS"/>
</dbReference>
<keyword evidence="3 7" id="KW-0547">Nucleotide-binding</keyword>
<reference evidence="10" key="1">
    <citation type="submission" date="2016-01" db="EMBL/GenBank/DDBJ databases">
        <title>Reference transcriptome for the parasite Schistocephalus solidus: insights into the molecular evolution of parasitism.</title>
        <authorList>
            <person name="Hebert F.O."/>
            <person name="Grambauer S."/>
            <person name="Barber I."/>
            <person name="Landry C.R."/>
            <person name="Aubin-Horth N."/>
        </authorList>
    </citation>
    <scope>NUCLEOTIDE SEQUENCE</scope>
</reference>
<dbReference type="PANTHER" id="PTHR45646:SF11">
    <property type="entry name" value="SERINE_THREONINE-PROTEIN KINASE DOA"/>
    <property type="match status" value="1"/>
</dbReference>
<dbReference type="PROSITE" id="PS00107">
    <property type="entry name" value="PROTEIN_KINASE_ATP"/>
    <property type="match status" value="1"/>
</dbReference>
<dbReference type="PROSITE" id="PS50011">
    <property type="entry name" value="PROTEIN_KINASE_DOM"/>
    <property type="match status" value="1"/>
</dbReference>
<organism evidence="10">
    <name type="scientific">Schistocephalus solidus</name>
    <name type="common">Tapeworm</name>
    <dbReference type="NCBI Taxonomy" id="70667"/>
    <lineage>
        <taxon>Eukaryota</taxon>
        <taxon>Metazoa</taxon>
        <taxon>Spiralia</taxon>
        <taxon>Lophotrochozoa</taxon>
        <taxon>Platyhelminthes</taxon>
        <taxon>Cestoda</taxon>
        <taxon>Eucestoda</taxon>
        <taxon>Diphyllobothriidea</taxon>
        <taxon>Diphyllobothriidae</taxon>
        <taxon>Schistocephalus</taxon>
    </lineage>
</organism>
<gene>
    <name evidence="10" type="primary">CLK2</name>
    <name evidence="10" type="ORF">TR97748</name>
</gene>
<feature type="compositionally biased region" description="Basic residues" evidence="8">
    <location>
        <begin position="967"/>
        <end position="976"/>
    </location>
</feature>
<dbReference type="InterPro" id="IPR008271">
    <property type="entry name" value="Ser/Thr_kinase_AS"/>
</dbReference>
<dbReference type="SUPFAM" id="SSF56112">
    <property type="entry name" value="Protein kinase-like (PK-like)"/>
    <property type="match status" value="1"/>
</dbReference>
<evidence type="ECO:0000256" key="2">
    <source>
        <dbReference type="ARBA" id="ARBA00022679"/>
    </source>
</evidence>
<dbReference type="Gene3D" id="3.30.200.20">
    <property type="entry name" value="Phosphorylase Kinase, domain 1"/>
    <property type="match status" value="1"/>
</dbReference>
<dbReference type="Pfam" id="PF00069">
    <property type="entry name" value="Pkinase"/>
    <property type="match status" value="1"/>
</dbReference>
<evidence type="ECO:0000256" key="7">
    <source>
        <dbReference type="PROSITE-ProRule" id="PRU10141"/>
    </source>
</evidence>
<comment type="similarity">
    <text evidence="6">Belongs to the protein kinase superfamily. CMGC Ser/Thr protein kinase family. Lammer subfamily.</text>
</comment>
<feature type="region of interest" description="Disordered" evidence="8">
    <location>
        <begin position="451"/>
        <end position="1288"/>
    </location>
</feature>
<feature type="compositionally biased region" description="Basic and acidic residues" evidence="8">
    <location>
        <begin position="43"/>
        <end position="53"/>
    </location>
</feature>
<evidence type="ECO:0000256" key="1">
    <source>
        <dbReference type="ARBA" id="ARBA00022527"/>
    </source>
</evidence>
<evidence type="ECO:0000256" key="4">
    <source>
        <dbReference type="ARBA" id="ARBA00022777"/>
    </source>
</evidence>
<evidence type="ECO:0000256" key="6">
    <source>
        <dbReference type="ARBA" id="ARBA00037966"/>
    </source>
</evidence>
<evidence type="ECO:0000259" key="9">
    <source>
        <dbReference type="PROSITE" id="PS50011"/>
    </source>
</evidence>
<dbReference type="PANTHER" id="PTHR45646">
    <property type="entry name" value="SERINE/THREONINE-PROTEIN KINASE DOA-RELATED"/>
    <property type="match status" value="1"/>
</dbReference>
<keyword evidence="5 7" id="KW-0067">ATP-binding</keyword>
<feature type="compositionally biased region" description="Low complexity" evidence="8">
    <location>
        <begin position="734"/>
        <end position="762"/>
    </location>
</feature>
<feature type="compositionally biased region" description="Basic and acidic residues" evidence="8">
    <location>
        <begin position="1243"/>
        <end position="1258"/>
    </location>
</feature>
<proteinExistence type="inferred from homology"/>
<feature type="compositionally biased region" description="Polar residues" evidence="8">
    <location>
        <begin position="265"/>
        <end position="277"/>
    </location>
</feature>
<keyword evidence="2" id="KW-0808">Transferase</keyword>
<feature type="non-terminal residue" evidence="10">
    <location>
        <position position="1"/>
    </location>
</feature>
<dbReference type="CDD" id="cd14134">
    <property type="entry name" value="PKc_CLK"/>
    <property type="match status" value="1"/>
</dbReference>
<dbReference type="GO" id="GO:0005524">
    <property type="term" value="F:ATP binding"/>
    <property type="evidence" value="ECO:0007669"/>
    <property type="project" value="UniProtKB-UniRule"/>
</dbReference>
<feature type="compositionally biased region" description="Low complexity" evidence="8">
    <location>
        <begin position="778"/>
        <end position="796"/>
    </location>
</feature>
<dbReference type="GO" id="GO:0043484">
    <property type="term" value="P:regulation of RNA splicing"/>
    <property type="evidence" value="ECO:0007669"/>
    <property type="project" value="TreeGrafter"/>
</dbReference>
<evidence type="ECO:0000256" key="5">
    <source>
        <dbReference type="ARBA" id="ARBA00022840"/>
    </source>
</evidence>
<feature type="compositionally biased region" description="Low complexity" evidence="8">
    <location>
        <begin position="1026"/>
        <end position="1038"/>
    </location>
</feature>
<feature type="compositionally biased region" description="Low complexity" evidence="8">
    <location>
        <begin position="1259"/>
        <end position="1273"/>
    </location>
</feature>
<feature type="compositionally biased region" description="Low complexity" evidence="8">
    <location>
        <begin position="1664"/>
        <end position="1677"/>
    </location>
</feature>
<evidence type="ECO:0000313" key="10">
    <source>
        <dbReference type="EMBL" id="JAP39190.1"/>
    </source>
</evidence>
<keyword evidence="4 10" id="KW-0418">Kinase</keyword>
<sequence>PYLTRCMPTAKRLSGMPLRANRQRRRPARQFSPLGPGTTSSLIRRDPQWRRTDALNNNSGSAGGGWEKVTMRRQAFGAGRRRHVREEDLTEDSELSDSPQSQPLASKVVPCCHKAPFDPPPSDTRSGIGGANPSGFFGRLDPNQFMLACYAQLYTQYYKAYASRSEGVDLSPPFPDRDSYARLRYASQPGRRPDLPVMSGSEYRRVTLIETPDKQPLTQSSSRFSGMPAMDLRTSTEDRTPTASLQRTPSKKEEGEKKIPAQKPTEISTSNHSSGQSLVMPDKVSTCYQSKHSSGATAAKVKTEKDADEEQSLEEGEAVDDDDDEDSGETENSDEGTDCVETAPHPTNEVAQRLKGNSGQRHRDPIEYDSPPSRRVNIERPLRNYVPSPASGLSDLQFPFEVPPYLLSLMASSINFPELANRQLNDYLTNSIKTVPFLPIVLKNAFGTSFPIPTLSGEQEATVEDSGRHRREAAGGGGDSGGVLSPIPHSRISMTKNREWSQRESPKKSLSTSKRSSKRTDRRQGQRSADSTASPPRPSSLRLASVEGQKKEIRVADSRTSSLHHTAKCHGTSPVRSRRRTKAKGSTISSPISAAAEAAESAPTRVPLNAGYESISSTSVDGDDGSSNERAKRSNSQSSRSSLTVRRRSPLKGGPRTPSTPPTSSSSSSSASSSTSRSAASDSEPAAAGDSGGGRSRIHSASPSPRTSVESPDTSTRKLPAAYVNKQSHRLPRCRPSSSPLSTSSSPRSPSEASDSPSYRSPRVPGIAAQSIGRQESSDTSVLSSPSRSSVTQASPSSPPPPASPGRHKRRQRLSSSRQSEGTSEVSGRRCDRVLAVRTGAETHAPSAKSSKLTSSSRTVRSRGSPPSHRRSHRRERPPDRSRDPVARRQHPTDRHRRHSPARQRKMLPPPTAPPRSGRQSISTAVRAPASAHRMESRRRHLPDSTTTIDRPEDRSPSLPPPPSRSASRRPINRHRSISERSPRQNPISASGVGRRGGASGDHRLEERGRWQRPRPPTTRAERHLAATTTTSTTTSVFRRARRSSGDRREKGTSAAASVWQSPRLTQHPPPRDDDRRRRSRQQWPKNSDHREHRSGHPNAKRDQDPSDSSMQRGRRRDEGRISGARHTVKRRRSRSHPDTNDSDRLPSSSTNAVQRGRGIRDASKLVQAADFSVRRRQRQRHLSPQLRDSSISAPSADSHIPSKKACHRASMSQNGPRRSQSSDSTRRCSVASNSTRSTSMSRSEDSVNRSPPPERRSSCSNYSSSASASCSSPRPRKAPGPLANAVPLDEASSRNLPVDDVDGHLIYAIHDWIFDRYEILRTLGEGTFGKVVECKDHQTGENIALKIIKNVDKYREAAMLEINVLNFLRERDPEDEYLCVRLLDWFDYYGHICLAFDILGLSVFDFLKENNYVGYPIEHVRHISYQLCHAVRFMHDNQLTHTDLKPENILFKRSDYISVHNRKKRRYDRIVKSSDVRLIDFGSATFDYDHHSTIVSTRHYRAPEVILELGWSQPCDVWSIGCIIFELYTGYTLFQTHDNREHLAMMERTLGHIPYRMTRKSRRSNYFSESSGSVVWPVKSKEAISACKRLRRYCKEESQDTLDMFDLISKMLEYDPADRIPLSAAMTHPFFLRIPVHQRLPYRFRPSSHHNVDGLSVPQQPLDGSSGNSTTSNSSSDGGGNARRKQSDVR</sequence>
<feature type="compositionally biased region" description="Basic and acidic residues" evidence="8">
    <location>
        <begin position="1001"/>
        <end position="1010"/>
    </location>
</feature>
<feature type="compositionally biased region" description="Basic and acidic residues" evidence="8">
    <location>
        <begin position="1136"/>
        <end position="1145"/>
    </location>
</feature>
<feature type="compositionally biased region" description="Basic and acidic residues" evidence="8">
    <location>
        <begin position="496"/>
        <end position="507"/>
    </location>
</feature>
<dbReference type="PROSITE" id="PS00108">
    <property type="entry name" value="PROTEIN_KINASE_ST"/>
    <property type="match status" value="1"/>
</dbReference>
<feature type="region of interest" description="Disordered" evidence="8">
    <location>
        <begin position="1646"/>
        <end position="1691"/>
    </location>
</feature>
<dbReference type="InterPro" id="IPR011009">
    <property type="entry name" value="Kinase-like_dom_sf"/>
</dbReference>
<feature type="binding site" evidence="7">
    <location>
        <position position="1347"/>
    </location>
    <ligand>
        <name>ATP</name>
        <dbReference type="ChEBI" id="CHEBI:30616"/>
    </ligand>
</feature>
<dbReference type="GO" id="GO:0004674">
    <property type="term" value="F:protein serine/threonine kinase activity"/>
    <property type="evidence" value="ECO:0007669"/>
    <property type="project" value="UniProtKB-KW"/>
</dbReference>
<feature type="compositionally biased region" description="Polar residues" evidence="8">
    <location>
        <begin position="1211"/>
        <end position="1224"/>
    </location>
</feature>
<feature type="compositionally biased region" description="Basic and acidic residues" evidence="8">
    <location>
        <begin position="548"/>
        <end position="557"/>
    </location>
</feature>
<feature type="compositionally biased region" description="Low complexity" evidence="8">
    <location>
        <begin position="662"/>
        <end position="689"/>
    </location>
</feature>
<dbReference type="EMBL" id="GEEE01024035">
    <property type="protein sequence ID" value="JAP39190.1"/>
    <property type="molecule type" value="Transcribed_RNA"/>
</dbReference>
<feature type="compositionally biased region" description="Acidic residues" evidence="8">
    <location>
        <begin position="306"/>
        <end position="338"/>
    </location>
</feature>
<feature type="compositionally biased region" description="Low complexity" evidence="8">
    <location>
        <begin position="586"/>
        <end position="604"/>
    </location>
</feature>
<feature type="compositionally biased region" description="Low complexity" evidence="8">
    <location>
        <begin position="634"/>
        <end position="644"/>
    </location>
</feature>
<accession>A0A0X3NIQ5</accession>